<dbReference type="GO" id="GO:0017168">
    <property type="term" value="F:5-oxoprolinase (ATP-hydrolyzing) activity"/>
    <property type="evidence" value="ECO:0007669"/>
    <property type="project" value="TreeGrafter"/>
</dbReference>
<feature type="region of interest" description="Disordered" evidence="1">
    <location>
        <begin position="104"/>
        <end position="137"/>
    </location>
</feature>
<dbReference type="GO" id="GO:0006749">
    <property type="term" value="P:glutathione metabolic process"/>
    <property type="evidence" value="ECO:0007669"/>
    <property type="project" value="TreeGrafter"/>
</dbReference>
<protein>
    <recommendedName>
        <fullName evidence="2">Hydantoinase/oxoprolinase N-terminal domain-containing protein</fullName>
    </recommendedName>
</protein>
<keyword evidence="6" id="KW-1185">Reference proteome</keyword>
<evidence type="ECO:0000256" key="1">
    <source>
        <dbReference type="SAM" id="MobiDB-lite"/>
    </source>
</evidence>
<dbReference type="PANTHER" id="PTHR11365">
    <property type="entry name" value="5-OXOPROLINASE RELATED"/>
    <property type="match status" value="1"/>
</dbReference>
<dbReference type="GO" id="GO:0005829">
    <property type="term" value="C:cytosol"/>
    <property type="evidence" value="ECO:0007669"/>
    <property type="project" value="TreeGrafter"/>
</dbReference>
<reference evidence="4" key="1">
    <citation type="submission" date="2016-04" db="EMBL/GenBank/DDBJ databases">
        <authorList>
            <person name="Nguyen H.D."/>
            <person name="Kesanakurti P."/>
            <person name="Cullis J."/>
            <person name="Levesque C.A."/>
            <person name="Hambleton S."/>
        </authorList>
    </citation>
    <scope>NUCLEOTIDE SEQUENCE</scope>
    <source>
        <strain evidence="4">DAOMC 238032</strain>
    </source>
</reference>
<dbReference type="EMBL" id="LWDD02001269">
    <property type="protein sequence ID" value="KAE8250117.1"/>
    <property type="molecule type" value="Genomic_DNA"/>
</dbReference>
<feature type="domain" description="Hydantoinase/oxoprolinase N-terminal" evidence="2">
    <location>
        <begin position="12"/>
        <end position="89"/>
    </location>
</feature>
<organism evidence="4 5">
    <name type="scientific">Tilletia caries</name>
    <name type="common">wheat bunt fungus</name>
    <dbReference type="NCBI Taxonomy" id="13290"/>
    <lineage>
        <taxon>Eukaryota</taxon>
        <taxon>Fungi</taxon>
        <taxon>Dikarya</taxon>
        <taxon>Basidiomycota</taxon>
        <taxon>Ustilaginomycotina</taxon>
        <taxon>Exobasidiomycetes</taxon>
        <taxon>Tilletiales</taxon>
        <taxon>Tilletiaceae</taxon>
        <taxon>Tilletia</taxon>
    </lineage>
</organism>
<proteinExistence type="predicted"/>
<evidence type="ECO:0000259" key="2">
    <source>
        <dbReference type="Pfam" id="PF05378"/>
    </source>
</evidence>
<reference evidence="4" key="2">
    <citation type="journal article" date="2019" name="IMA Fungus">
        <title>Genome sequencing and comparison of five Tilletia species to identify candidate genes for the detection of regulated species infecting wheat.</title>
        <authorList>
            <person name="Nguyen H.D.T."/>
            <person name="Sultana T."/>
            <person name="Kesanakurti P."/>
            <person name="Hambleton S."/>
        </authorList>
    </citation>
    <scope>NUCLEOTIDE SEQUENCE</scope>
    <source>
        <strain evidence="4">DAOMC 238032</strain>
    </source>
</reference>
<sequence>MVTGREIPRGQKIETSEIDYIRLSTSVATNALLECNGEKHAFVTTKGFRDVVQIGNQNRPRIFDTSIRKPDVFCSGVTEIDERENLIGHTTHLKREKNRIECDDRDKNQKAYSGEDLPSHEVDGSGEEISNGASGPKIVQGISGEAVAVPQGNIRREGEGEFDIWHAFLN</sequence>
<reference evidence="3" key="3">
    <citation type="submission" date="2020-10" db="EMBL/GenBank/DDBJ databases">
        <authorList>
            <person name="Sedaghatjoo S."/>
        </authorList>
    </citation>
    <scope>NUCLEOTIDE SEQUENCE</scope>
    <source>
        <strain evidence="3">AZH3</strain>
    </source>
</reference>
<accession>A0A177V3K1</accession>
<comment type="caution">
    <text evidence="4">The sequence shown here is derived from an EMBL/GenBank/DDBJ whole genome shotgun (WGS) entry which is preliminary data.</text>
</comment>
<gene>
    <name evidence="4" type="ORF">A4X03_0g6515</name>
    <name evidence="3" type="ORF">JKIAZH3_G4068</name>
</gene>
<dbReference type="InterPro" id="IPR008040">
    <property type="entry name" value="Hydant_A_N"/>
</dbReference>
<name>A0A177V3K1_9BASI</name>
<evidence type="ECO:0000313" key="6">
    <source>
        <dbReference type="Proteomes" id="UP000836402"/>
    </source>
</evidence>
<dbReference type="PANTHER" id="PTHR11365:SF2">
    <property type="entry name" value="5-OXOPROLINASE"/>
    <property type="match status" value="1"/>
</dbReference>
<evidence type="ECO:0000313" key="5">
    <source>
        <dbReference type="Proteomes" id="UP000077671"/>
    </source>
</evidence>
<evidence type="ECO:0000313" key="4">
    <source>
        <dbReference type="EMBL" id="KAE8250117.1"/>
    </source>
</evidence>
<dbReference type="AlphaFoldDB" id="A0A177V3K1"/>
<dbReference type="EMBL" id="CAJHJG010002658">
    <property type="protein sequence ID" value="CAD6921856.1"/>
    <property type="molecule type" value="Genomic_DNA"/>
</dbReference>
<dbReference type="Proteomes" id="UP000077671">
    <property type="component" value="Unassembled WGS sequence"/>
</dbReference>
<dbReference type="InterPro" id="IPR045079">
    <property type="entry name" value="Oxoprolinase-like"/>
</dbReference>
<evidence type="ECO:0000313" key="3">
    <source>
        <dbReference type="EMBL" id="CAD6921856.1"/>
    </source>
</evidence>
<dbReference type="Pfam" id="PF05378">
    <property type="entry name" value="Hydant_A_N"/>
    <property type="match status" value="1"/>
</dbReference>
<dbReference type="Proteomes" id="UP000836402">
    <property type="component" value="Unassembled WGS sequence"/>
</dbReference>